<protein>
    <submittedName>
        <fullName evidence="1">Uncharacterized protein</fullName>
    </submittedName>
</protein>
<sequence length="91" mass="9605">DTSTSCSSPLSSFRASLLHPTGCRTSLHPTGFRASLLHPTGCRTSLLHPTGCRTIPAASNRLQNHPCCIQQAAEPSLLHPPGCRTSLTGTQ</sequence>
<keyword evidence="2" id="KW-1185">Reference proteome</keyword>
<evidence type="ECO:0000313" key="1">
    <source>
        <dbReference type="Ensembl" id="ENSZALP00000015129.1"/>
    </source>
</evidence>
<evidence type="ECO:0000313" key="2">
    <source>
        <dbReference type="Proteomes" id="UP000694413"/>
    </source>
</evidence>
<proteinExistence type="predicted"/>
<dbReference type="AlphaFoldDB" id="A0A8D2MZG3"/>
<dbReference type="Proteomes" id="UP000694413">
    <property type="component" value="Unassembled WGS sequence"/>
</dbReference>
<organism evidence="1 2">
    <name type="scientific">Zonotrichia albicollis</name>
    <name type="common">White-throated sparrow</name>
    <name type="synonym">Fringilla albicollis</name>
    <dbReference type="NCBI Taxonomy" id="44394"/>
    <lineage>
        <taxon>Eukaryota</taxon>
        <taxon>Metazoa</taxon>
        <taxon>Chordata</taxon>
        <taxon>Craniata</taxon>
        <taxon>Vertebrata</taxon>
        <taxon>Euteleostomi</taxon>
        <taxon>Archelosauria</taxon>
        <taxon>Archosauria</taxon>
        <taxon>Dinosauria</taxon>
        <taxon>Saurischia</taxon>
        <taxon>Theropoda</taxon>
        <taxon>Coelurosauria</taxon>
        <taxon>Aves</taxon>
        <taxon>Neognathae</taxon>
        <taxon>Neoaves</taxon>
        <taxon>Telluraves</taxon>
        <taxon>Australaves</taxon>
        <taxon>Passeriformes</taxon>
        <taxon>Passerellidae</taxon>
        <taxon>Zonotrichia</taxon>
    </lineage>
</organism>
<accession>A0A8D2MZG3</accession>
<reference evidence="1" key="1">
    <citation type="submission" date="2025-08" db="UniProtKB">
        <authorList>
            <consortium name="Ensembl"/>
        </authorList>
    </citation>
    <scope>IDENTIFICATION</scope>
</reference>
<name>A0A8D2MZG3_ZONAL</name>
<dbReference type="Ensembl" id="ENSZALT00000020436.1">
    <property type="protein sequence ID" value="ENSZALP00000015129.1"/>
    <property type="gene ID" value="ENSZALG00000012473.1"/>
</dbReference>
<reference evidence="1" key="2">
    <citation type="submission" date="2025-09" db="UniProtKB">
        <authorList>
            <consortium name="Ensembl"/>
        </authorList>
    </citation>
    <scope>IDENTIFICATION</scope>
</reference>